<name>A0AAE9XQI5_9PROT</name>
<dbReference type="EMBL" id="CP116805">
    <property type="protein sequence ID" value="WCL53065.1"/>
    <property type="molecule type" value="Genomic_DNA"/>
</dbReference>
<evidence type="ECO:0000256" key="1">
    <source>
        <dbReference type="PROSITE-ProRule" id="PRU00339"/>
    </source>
</evidence>
<dbReference type="Pfam" id="PF13432">
    <property type="entry name" value="TPR_16"/>
    <property type="match status" value="2"/>
</dbReference>
<evidence type="ECO:0000313" key="3">
    <source>
        <dbReference type="EMBL" id="WCL53065.1"/>
    </source>
</evidence>
<dbReference type="SUPFAM" id="SSF53756">
    <property type="entry name" value="UDP-Glycosyltransferase/glycogen phosphorylase"/>
    <property type="match status" value="1"/>
</dbReference>
<dbReference type="KEGG" id="gso:PH603_10990"/>
<dbReference type="InterPro" id="IPR019734">
    <property type="entry name" value="TPR_rpt"/>
</dbReference>
<evidence type="ECO:0000256" key="2">
    <source>
        <dbReference type="SAM" id="MobiDB-lite"/>
    </source>
</evidence>
<dbReference type="Proteomes" id="UP001217500">
    <property type="component" value="Chromosome"/>
</dbReference>
<gene>
    <name evidence="3" type="ORF">PH603_10990</name>
</gene>
<organism evidence="3 4">
    <name type="scientific">Gimibacter soli</name>
    <dbReference type="NCBI Taxonomy" id="3024400"/>
    <lineage>
        <taxon>Bacteria</taxon>
        <taxon>Pseudomonadati</taxon>
        <taxon>Pseudomonadota</taxon>
        <taxon>Alphaproteobacteria</taxon>
        <taxon>Kordiimonadales</taxon>
        <taxon>Temperatibacteraceae</taxon>
        <taxon>Gimibacter</taxon>
    </lineage>
</organism>
<dbReference type="PROSITE" id="PS50005">
    <property type="entry name" value="TPR"/>
    <property type="match status" value="1"/>
</dbReference>
<feature type="repeat" description="TPR" evidence="1">
    <location>
        <begin position="28"/>
        <end position="61"/>
    </location>
</feature>
<feature type="compositionally biased region" description="Basic residues" evidence="2">
    <location>
        <begin position="1"/>
        <end position="18"/>
    </location>
</feature>
<dbReference type="SUPFAM" id="SSF48452">
    <property type="entry name" value="TPR-like"/>
    <property type="match status" value="1"/>
</dbReference>
<keyword evidence="1" id="KW-0802">TPR repeat</keyword>
<accession>A0AAE9XQI5</accession>
<dbReference type="PANTHER" id="PTHR44809:SF1">
    <property type="entry name" value="PROTEIN O-MANNOSYL-TRANSFERASE TMTC1"/>
    <property type="match status" value="1"/>
</dbReference>
<feature type="region of interest" description="Disordered" evidence="2">
    <location>
        <begin position="1"/>
        <end position="21"/>
    </location>
</feature>
<protein>
    <submittedName>
        <fullName evidence="3">Tetratricopeptide repeat protein</fullName>
    </submittedName>
</protein>
<dbReference type="RefSeq" id="WP_289502577.1">
    <property type="nucleotide sequence ID" value="NZ_CP116805.1"/>
</dbReference>
<dbReference type="Gene3D" id="1.25.40.10">
    <property type="entry name" value="Tetratricopeptide repeat domain"/>
    <property type="match status" value="2"/>
</dbReference>
<dbReference type="InterPro" id="IPR052943">
    <property type="entry name" value="TMTC_O-mannosyl-trnsfr"/>
</dbReference>
<proteinExistence type="predicted"/>
<dbReference type="PANTHER" id="PTHR44809">
    <property type="match status" value="1"/>
</dbReference>
<dbReference type="SMART" id="SM00028">
    <property type="entry name" value="TPR"/>
    <property type="match status" value="5"/>
</dbReference>
<keyword evidence="4" id="KW-1185">Reference proteome</keyword>
<dbReference type="InterPro" id="IPR011990">
    <property type="entry name" value="TPR-like_helical_dom_sf"/>
</dbReference>
<sequence>MAKSKSVRQKAVKAKAQKKGVASGNRQNLRLLQEGKAAYEREDWPTALELLNKALDTDPDNIDLMTVVADVLVRLGVRDLAIQMLERTIARATPSVGVCQVMGSLATNMGMHEIAEKVWRQAIMLDPAAPISYVNLASAMYSQERLEEVIEFCQEIIPLFPEVSGLWNVLGTAVQYSRGGFQAIPFYEEAVRVGPDNAKAWSNLAACYSQDRVEERIHAYEQSLKASPGYTEAHLGLGVELLSSGHLAEGWKHYDYRLSSGRGGGQGVVFLHDFPVWRGEDLNGKTIYVAAEQGIGDEVLFSQVLPDLIKMAAQVVVSCDRRLCDIFRRSFPQARVVQYAAEKKMGYHFRSSPELTMLVKNGEVSVDYYIPIASALQYIWPTVSAIQDRTAPLFLPREDLVQKWKERLDALGPGLRIGVSWRSGNMAVTRSGSYFLVEMLAELQGGDAHLINLQYGDVKPELEQFRKSSGMVIHDWEDTNLRESIEDNLAIMANLDVVIGPNIATQHFAMVTGVPTVWLTPGRPWWLFGAADGHPPFYRSKGKVIGYDIEHPRSWERIIEAAKPYVESARSGDRLIV</sequence>
<reference evidence="3" key="1">
    <citation type="submission" date="2023-01" db="EMBL/GenBank/DDBJ databases">
        <title>The genome sequence of Kordiimonadaceae bacterium 6D33.</title>
        <authorList>
            <person name="Liu Y."/>
        </authorList>
    </citation>
    <scope>NUCLEOTIDE SEQUENCE</scope>
    <source>
        <strain evidence="3">6D33</strain>
    </source>
</reference>
<evidence type="ECO:0000313" key="4">
    <source>
        <dbReference type="Proteomes" id="UP001217500"/>
    </source>
</evidence>
<dbReference type="AlphaFoldDB" id="A0AAE9XQI5"/>